<dbReference type="NCBIfam" id="TIGR01499">
    <property type="entry name" value="folC"/>
    <property type="match status" value="1"/>
</dbReference>
<dbReference type="PIRSF" id="PIRSF038895">
    <property type="entry name" value="FPGS"/>
    <property type="match status" value="1"/>
</dbReference>
<evidence type="ECO:0000256" key="8">
    <source>
        <dbReference type="ARBA" id="ARBA00022598"/>
    </source>
</evidence>
<comment type="catalytic activity">
    <reaction evidence="16 17">
        <text>(6S)-5,6,7,8-tetrahydrofolyl-(gamma-L-Glu)(n) + L-glutamate + ATP = (6S)-5,6,7,8-tetrahydrofolyl-(gamma-L-Glu)(n+1) + ADP + phosphate + H(+)</text>
        <dbReference type="Rhea" id="RHEA:10580"/>
        <dbReference type="Rhea" id="RHEA-COMP:14738"/>
        <dbReference type="Rhea" id="RHEA-COMP:14740"/>
        <dbReference type="ChEBI" id="CHEBI:15378"/>
        <dbReference type="ChEBI" id="CHEBI:29985"/>
        <dbReference type="ChEBI" id="CHEBI:30616"/>
        <dbReference type="ChEBI" id="CHEBI:43474"/>
        <dbReference type="ChEBI" id="CHEBI:141005"/>
        <dbReference type="ChEBI" id="CHEBI:456216"/>
        <dbReference type="EC" id="6.3.2.17"/>
    </reaction>
</comment>
<dbReference type="GO" id="GO:0005759">
    <property type="term" value="C:mitochondrial matrix"/>
    <property type="evidence" value="ECO:0007669"/>
    <property type="project" value="UniProtKB-SubCell"/>
</dbReference>
<keyword evidence="21" id="KW-1185">Reference proteome</keyword>
<feature type="binding site" evidence="18">
    <location>
        <position position="311"/>
    </location>
    <ligand>
        <name>ATP</name>
        <dbReference type="ChEBI" id="CHEBI:30616"/>
    </ligand>
</feature>
<dbReference type="EMBL" id="JARPUR010000002">
    <property type="protein sequence ID" value="KAK4881147.1"/>
    <property type="molecule type" value="Genomic_DNA"/>
</dbReference>
<keyword evidence="10 18" id="KW-0547">Nucleotide-binding</keyword>
<dbReference type="GO" id="GO:0006730">
    <property type="term" value="P:one-carbon metabolic process"/>
    <property type="evidence" value="ECO:0007669"/>
    <property type="project" value="UniProtKB-KW"/>
</dbReference>
<dbReference type="Gene3D" id="3.90.190.20">
    <property type="entry name" value="Mur ligase, C-terminal domain"/>
    <property type="match status" value="1"/>
</dbReference>
<protein>
    <recommendedName>
        <fullName evidence="17">Folylpolyglutamate synthase</fullName>
        <ecNumber evidence="17">6.3.2.17</ecNumber>
    </recommendedName>
    <alternativeName>
        <fullName evidence="17">Folylpoly-gamma-glutamate synthetase</fullName>
    </alternativeName>
    <alternativeName>
        <fullName evidence="17">Tetrahydrofolylpolyglutamate synthase</fullName>
    </alternativeName>
</protein>
<keyword evidence="6" id="KW-0963">Cytoplasm</keyword>
<dbReference type="Gene3D" id="3.40.1190.10">
    <property type="entry name" value="Mur-like, catalytic domain"/>
    <property type="match status" value="1"/>
</dbReference>
<evidence type="ECO:0000256" key="18">
    <source>
        <dbReference type="PIRSR" id="PIRSR038895-1"/>
    </source>
</evidence>
<dbReference type="InterPro" id="IPR036565">
    <property type="entry name" value="Mur-like_cat_sf"/>
</dbReference>
<evidence type="ECO:0000256" key="13">
    <source>
        <dbReference type="ARBA" id="ARBA00022842"/>
    </source>
</evidence>
<dbReference type="InterPro" id="IPR023600">
    <property type="entry name" value="Folylpolyglutamate_synth_euk"/>
</dbReference>
<dbReference type="PANTHER" id="PTHR11136:SF5">
    <property type="entry name" value="FOLYLPOLYGLUTAMATE SYNTHASE, MITOCHONDRIAL"/>
    <property type="match status" value="1"/>
</dbReference>
<evidence type="ECO:0000256" key="4">
    <source>
        <dbReference type="ARBA" id="ARBA00005150"/>
    </source>
</evidence>
<evidence type="ECO:0000256" key="11">
    <source>
        <dbReference type="ARBA" id="ARBA00022792"/>
    </source>
</evidence>
<evidence type="ECO:0000256" key="10">
    <source>
        <dbReference type="ARBA" id="ARBA00022741"/>
    </source>
</evidence>
<feature type="binding site" evidence="18">
    <location>
        <position position="325"/>
    </location>
    <ligand>
        <name>ATP</name>
        <dbReference type="ChEBI" id="CHEBI:30616"/>
    </ligand>
</feature>
<evidence type="ECO:0000313" key="20">
    <source>
        <dbReference type="EMBL" id="KAK4881147.1"/>
    </source>
</evidence>
<evidence type="ECO:0000256" key="7">
    <source>
        <dbReference type="ARBA" id="ARBA00022563"/>
    </source>
</evidence>
<dbReference type="GO" id="GO:0004326">
    <property type="term" value="F:tetrahydrofolylpolyglutamate synthase activity"/>
    <property type="evidence" value="ECO:0007669"/>
    <property type="project" value="UniProtKB-EC"/>
</dbReference>
<evidence type="ECO:0000256" key="5">
    <source>
        <dbReference type="ARBA" id="ARBA00008276"/>
    </source>
</evidence>
<organism evidence="20 21">
    <name type="scientific">Aquatica leii</name>
    <dbReference type="NCBI Taxonomy" id="1421715"/>
    <lineage>
        <taxon>Eukaryota</taxon>
        <taxon>Metazoa</taxon>
        <taxon>Ecdysozoa</taxon>
        <taxon>Arthropoda</taxon>
        <taxon>Hexapoda</taxon>
        <taxon>Insecta</taxon>
        <taxon>Pterygota</taxon>
        <taxon>Neoptera</taxon>
        <taxon>Endopterygota</taxon>
        <taxon>Coleoptera</taxon>
        <taxon>Polyphaga</taxon>
        <taxon>Elateriformia</taxon>
        <taxon>Elateroidea</taxon>
        <taxon>Lampyridae</taxon>
        <taxon>Luciolinae</taxon>
        <taxon>Aquatica</taxon>
    </lineage>
</organism>
<evidence type="ECO:0000256" key="17">
    <source>
        <dbReference type="PIRNR" id="PIRNR038895"/>
    </source>
</evidence>
<evidence type="ECO:0000256" key="19">
    <source>
        <dbReference type="PIRSR" id="PIRSR038895-2"/>
    </source>
</evidence>
<evidence type="ECO:0000256" key="14">
    <source>
        <dbReference type="ARBA" id="ARBA00023128"/>
    </source>
</evidence>
<keyword evidence="13 19" id="KW-0460">Magnesium</keyword>
<dbReference type="InterPro" id="IPR018109">
    <property type="entry name" value="Folylpolyglutamate_synth_CS"/>
</dbReference>
<dbReference type="PROSITE" id="PS01011">
    <property type="entry name" value="FOLYLPOLYGLU_SYNT_1"/>
    <property type="match status" value="1"/>
</dbReference>
<feature type="binding site" evidence="19">
    <location>
        <position position="211"/>
    </location>
    <ligand>
        <name>Mg(2+)</name>
        <dbReference type="ChEBI" id="CHEBI:18420"/>
        <label>1</label>
    </ligand>
</feature>
<dbReference type="GO" id="GO:0005524">
    <property type="term" value="F:ATP binding"/>
    <property type="evidence" value="ECO:0007669"/>
    <property type="project" value="UniProtKB-KW"/>
</dbReference>
<dbReference type="PROSITE" id="PS01012">
    <property type="entry name" value="FOLYLPOLYGLU_SYNT_2"/>
    <property type="match status" value="1"/>
</dbReference>
<evidence type="ECO:0000256" key="3">
    <source>
        <dbReference type="ARBA" id="ARBA00004496"/>
    </source>
</evidence>
<evidence type="ECO:0000256" key="15">
    <source>
        <dbReference type="ARBA" id="ARBA00023136"/>
    </source>
</evidence>
<evidence type="ECO:0000256" key="1">
    <source>
        <dbReference type="ARBA" id="ARBA00004273"/>
    </source>
</evidence>
<evidence type="ECO:0000256" key="2">
    <source>
        <dbReference type="ARBA" id="ARBA00004305"/>
    </source>
</evidence>
<dbReference type="GO" id="GO:0005829">
    <property type="term" value="C:cytosol"/>
    <property type="evidence" value="ECO:0007669"/>
    <property type="project" value="TreeGrafter"/>
</dbReference>
<evidence type="ECO:0000256" key="12">
    <source>
        <dbReference type="ARBA" id="ARBA00022840"/>
    </source>
</evidence>
<reference evidence="21" key="1">
    <citation type="submission" date="2023-01" db="EMBL/GenBank/DDBJ databases">
        <title>Key to firefly adult light organ development and bioluminescence: homeobox transcription factors regulate luciferase expression and transportation to peroxisome.</title>
        <authorList>
            <person name="Fu X."/>
        </authorList>
    </citation>
    <scope>NUCLEOTIDE SEQUENCE [LARGE SCALE GENOMIC DNA]</scope>
</reference>
<dbReference type="SUPFAM" id="SSF53623">
    <property type="entry name" value="MurD-like peptide ligases, catalytic domain"/>
    <property type="match status" value="1"/>
</dbReference>
<comment type="subcellular location">
    <subcellularLocation>
        <location evidence="3">Cytoplasm</location>
    </subcellularLocation>
    <subcellularLocation>
        <location evidence="1">Mitochondrion inner membrane</location>
    </subcellularLocation>
    <subcellularLocation>
        <location evidence="2">Mitochondrion matrix</location>
    </subcellularLocation>
</comment>
<dbReference type="InterPro" id="IPR036615">
    <property type="entry name" value="Mur_ligase_C_dom_sf"/>
</dbReference>
<evidence type="ECO:0000256" key="16">
    <source>
        <dbReference type="ARBA" id="ARBA00047493"/>
    </source>
</evidence>
<keyword evidence="11" id="KW-0999">Mitochondrion inner membrane</keyword>
<feature type="binding site" evidence="19">
    <location>
        <position position="114"/>
    </location>
    <ligand>
        <name>Mg(2+)</name>
        <dbReference type="ChEBI" id="CHEBI:18420"/>
        <label>1</label>
    </ligand>
</feature>
<keyword evidence="8 17" id="KW-0436">Ligase</keyword>
<dbReference type="SUPFAM" id="SSF53244">
    <property type="entry name" value="MurD-like peptide ligases, peptide-binding domain"/>
    <property type="match status" value="1"/>
</dbReference>
<comment type="cofactor">
    <cofactor evidence="17">
        <name>a monovalent cation</name>
        <dbReference type="ChEBI" id="CHEBI:60242"/>
    </cofactor>
    <text evidence="17">A monovalent cation.</text>
</comment>
<dbReference type="InterPro" id="IPR001645">
    <property type="entry name" value="Folylpolyglutamate_synth"/>
</dbReference>
<dbReference type="PANTHER" id="PTHR11136">
    <property type="entry name" value="FOLYLPOLYGLUTAMATE SYNTHASE-RELATED"/>
    <property type="match status" value="1"/>
</dbReference>
<name>A0AAN7SHH0_9COLE</name>
<feature type="binding site" evidence="19">
    <location>
        <position position="183"/>
    </location>
    <ligand>
        <name>Mg(2+)</name>
        <dbReference type="ChEBI" id="CHEBI:18420"/>
        <label>1</label>
    </ligand>
</feature>
<comment type="function">
    <text evidence="17">Catalyzes conversion of folates to polyglutamate derivatives allowing concentration of folate compounds in the cell and the intracellular retention of these cofactors, which are important substrates for most of the folate-dependent enzymes that are involved in one-carbon transfer reactions involved in purine, pyrimidine and amino acid synthesis.</text>
</comment>
<sequence length="469" mass="53584">MQHSVKNCISNNLNVATIENSTRDYENTIKILNSLQTNAQYLKVARKERLLHHEEYSKTILQTQKYLIRSGVTLETLDTLPVIHITGTKGKGTTCALSESILRHHGLKTGFYSSPHLVEVRERIRINGEPLQKNTFTKHFWNVYNKLETEKVFPNDMPMYFQFLTILAFKIFLSEKVDVAIIEVGIGGEYDSTNILRNVPVVGITSLGLDHTSILGNSLKAIAWHKSGIMKPNSRAFTVPQKRSVLKVLSERSVEKKVNLSKLTVVQPATNLITPNIIHQPLHIYKLNFGLALINWEFTKMGVLNCTWPGRYQILKHNNNVYYLDGAHTLESLQVCANWFRQETRESTRVKALVFNVTGDRDSKTLMSQLQRCNFQKVYFVPNKATKSYTQDEVNYNILENEQVARCYLHRKYWYELQSDTCNKAKVKVLFTVSEILQDCDLDQCDILITGSLHLVGAALSILDPNFAS</sequence>
<evidence type="ECO:0000256" key="9">
    <source>
        <dbReference type="ARBA" id="ARBA00022723"/>
    </source>
</evidence>
<dbReference type="GO" id="GO:0005743">
    <property type="term" value="C:mitochondrial inner membrane"/>
    <property type="evidence" value="ECO:0007669"/>
    <property type="project" value="UniProtKB-SubCell"/>
</dbReference>
<keyword evidence="15" id="KW-0472">Membrane</keyword>
<comment type="similarity">
    <text evidence="5 17">Belongs to the folylpolyglutamate synthase family.</text>
</comment>
<dbReference type="Proteomes" id="UP001353858">
    <property type="component" value="Unassembled WGS sequence"/>
</dbReference>
<keyword evidence="9 19" id="KW-0479">Metal-binding</keyword>
<keyword evidence="14" id="KW-0496">Mitochondrion</keyword>
<dbReference type="GO" id="GO:0046872">
    <property type="term" value="F:metal ion binding"/>
    <property type="evidence" value="ECO:0007669"/>
    <property type="project" value="UniProtKB-KW"/>
</dbReference>
<evidence type="ECO:0000313" key="21">
    <source>
        <dbReference type="Proteomes" id="UP001353858"/>
    </source>
</evidence>
<keyword evidence="12 18" id="KW-0067">ATP-binding</keyword>
<comment type="pathway">
    <text evidence="4 17">Cofactor biosynthesis; tetrahydrofolylpolyglutamate biosynthesis.</text>
</comment>
<gene>
    <name evidence="20" type="ORF">RN001_004466</name>
</gene>
<keyword evidence="7 17" id="KW-0554">One-carbon metabolism</keyword>
<evidence type="ECO:0000256" key="6">
    <source>
        <dbReference type="ARBA" id="ARBA00022490"/>
    </source>
</evidence>
<comment type="caution">
    <text evidence="20">The sequence shown here is derived from an EMBL/GenBank/DDBJ whole genome shotgun (WGS) entry which is preliminary data.</text>
</comment>
<proteinExistence type="inferred from homology"/>
<accession>A0AAN7SHH0</accession>
<dbReference type="EC" id="6.3.2.17" evidence="17"/>
<dbReference type="AlphaFoldDB" id="A0AAN7SHH0"/>